<dbReference type="GO" id="GO:0016746">
    <property type="term" value="F:acyltransferase activity"/>
    <property type="evidence" value="ECO:0007669"/>
    <property type="project" value="InterPro"/>
</dbReference>
<organism evidence="3">
    <name type="scientific">Anaerolinea thermolimosa</name>
    <dbReference type="NCBI Taxonomy" id="229919"/>
    <lineage>
        <taxon>Bacteria</taxon>
        <taxon>Bacillati</taxon>
        <taxon>Chloroflexota</taxon>
        <taxon>Anaerolineae</taxon>
        <taxon>Anaerolineales</taxon>
        <taxon>Anaerolineaceae</taxon>
        <taxon>Anaerolinea</taxon>
    </lineage>
</organism>
<evidence type="ECO:0000256" key="1">
    <source>
        <dbReference type="SAM" id="Phobius"/>
    </source>
</evidence>
<reference evidence="3" key="1">
    <citation type="journal article" date="2020" name="mSystems">
        <title>Genome- and Community-Level Interaction Insights into Carbon Utilization and Element Cycling Functions of Hydrothermarchaeota in Hydrothermal Sediment.</title>
        <authorList>
            <person name="Zhou Z."/>
            <person name="Liu Y."/>
            <person name="Xu W."/>
            <person name="Pan J."/>
            <person name="Luo Z.H."/>
            <person name="Li M."/>
        </authorList>
    </citation>
    <scope>NUCLEOTIDE SEQUENCE [LARGE SCALE GENOMIC DNA]</scope>
    <source>
        <strain evidence="3">SpSt-573</strain>
    </source>
</reference>
<keyword evidence="1" id="KW-0812">Transmembrane</keyword>
<dbReference type="Gene3D" id="3.30.559.10">
    <property type="entry name" value="Chloramphenicol acetyltransferase-like domain"/>
    <property type="match status" value="1"/>
</dbReference>
<evidence type="ECO:0000259" key="2">
    <source>
        <dbReference type="Pfam" id="PF00198"/>
    </source>
</evidence>
<gene>
    <name evidence="3" type="ORF">ENT37_01220</name>
</gene>
<feature type="transmembrane region" description="Helical" evidence="1">
    <location>
        <begin position="12"/>
        <end position="33"/>
    </location>
</feature>
<name>A0A7C4KI20_9CHLR</name>
<dbReference type="Pfam" id="PF00198">
    <property type="entry name" value="2-oxoacid_dh"/>
    <property type="match status" value="1"/>
</dbReference>
<dbReference type="SUPFAM" id="SSF52777">
    <property type="entry name" value="CoA-dependent acyltransferases"/>
    <property type="match status" value="1"/>
</dbReference>
<dbReference type="EMBL" id="DSYK01000063">
    <property type="protein sequence ID" value="HGS20471.1"/>
    <property type="molecule type" value="Genomic_DNA"/>
</dbReference>
<keyword evidence="1" id="KW-1133">Transmembrane helix</keyword>
<protein>
    <recommendedName>
        <fullName evidence="2">2-oxoacid dehydrogenase acyltransferase catalytic domain-containing protein</fullName>
    </recommendedName>
</protein>
<evidence type="ECO:0000313" key="3">
    <source>
        <dbReference type="EMBL" id="HGS20471.1"/>
    </source>
</evidence>
<dbReference type="InterPro" id="IPR001078">
    <property type="entry name" value="2-oxoacid_DH_actylTfrase"/>
</dbReference>
<sequence>MVFSYLWKDNALFRVAIYLFVGVSAGYVGAVACRQVLLPRLILPLTLTFDHRVVDGFTADGFLAKVVEALESW</sequence>
<accession>A0A7C4KI20</accession>
<comment type="caution">
    <text evidence="3">The sequence shown here is derived from an EMBL/GenBank/DDBJ whole genome shotgun (WGS) entry which is preliminary data.</text>
</comment>
<feature type="domain" description="2-oxoacid dehydrogenase acyltransferase catalytic" evidence="2">
    <location>
        <begin position="31"/>
        <end position="72"/>
    </location>
</feature>
<proteinExistence type="predicted"/>
<keyword evidence="1" id="KW-0472">Membrane</keyword>
<dbReference type="AlphaFoldDB" id="A0A7C4KI20"/>
<dbReference type="InterPro" id="IPR023213">
    <property type="entry name" value="CAT-like_dom_sf"/>
</dbReference>